<accession>A0A1Y1YCE6</accession>
<dbReference type="AlphaFoldDB" id="A0A1Y1YCE6"/>
<dbReference type="OrthoDB" id="1577640at2759"/>
<keyword evidence="3" id="KW-1185">Reference proteome</keyword>
<protein>
    <submittedName>
        <fullName evidence="2">Uncharacterized protein</fullName>
    </submittedName>
</protein>
<dbReference type="STRING" id="1231657.A0A1Y1YCE6"/>
<gene>
    <name evidence="2" type="ORF">BCR34DRAFT_607892</name>
</gene>
<reference evidence="2 3" key="1">
    <citation type="submission" date="2016-07" db="EMBL/GenBank/DDBJ databases">
        <title>Pervasive Adenine N6-methylation of Active Genes in Fungi.</title>
        <authorList>
            <consortium name="DOE Joint Genome Institute"/>
            <person name="Mondo S.J."/>
            <person name="Dannebaum R.O."/>
            <person name="Kuo R.C."/>
            <person name="Labutti K."/>
            <person name="Haridas S."/>
            <person name="Kuo A."/>
            <person name="Salamov A."/>
            <person name="Ahrendt S.R."/>
            <person name="Lipzen A."/>
            <person name="Sullivan W."/>
            <person name="Andreopoulos W.B."/>
            <person name="Clum A."/>
            <person name="Lindquist E."/>
            <person name="Daum C."/>
            <person name="Ramamoorthy G.K."/>
            <person name="Gryganskyi A."/>
            <person name="Culley D."/>
            <person name="Magnuson J.K."/>
            <person name="James T.Y."/>
            <person name="O'Malley M.A."/>
            <person name="Stajich J.E."/>
            <person name="Spatafora J.W."/>
            <person name="Visel A."/>
            <person name="Grigoriev I.V."/>
        </authorList>
    </citation>
    <scope>NUCLEOTIDE SEQUENCE [LARGE SCALE GENOMIC DNA]</scope>
    <source>
        <strain evidence="2 3">CBS 115471</strain>
    </source>
</reference>
<feature type="region of interest" description="Disordered" evidence="1">
    <location>
        <begin position="249"/>
        <end position="275"/>
    </location>
</feature>
<organism evidence="2 3">
    <name type="scientific">Clohesyomyces aquaticus</name>
    <dbReference type="NCBI Taxonomy" id="1231657"/>
    <lineage>
        <taxon>Eukaryota</taxon>
        <taxon>Fungi</taxon>
        <taxon>Dikarya</taxon>
        <taxon>Ascomycota</taxon>
        <taxon>Pezizomycotina</taxon>
        <taxon>Dothideomycetes</taxon>
        <taxon>Pleosporomycetidae</taxon>
        <taxon>Pleosporales</taxon>
        <taxon>Lindgomycetaceae</taxon>
        <taxon>Clohesyomyces</taxon>
    </lineage>
</organism>
<evidence type="ECO:0000313" key="3">
    <source>
        <dbReference type="Proteomes" id="UP000193144"/>
    </source>
</evidence>
<evidence type="ECO:0000256" key="1">
    <source>
        <dbReference type="SAM" id="MobiDB-lite"/>
    </source>
</evidence>
<evidence type="ECO:0000313" key="2">
    <source>
        <dbReference type="EMBL" id="ORX95669.1"/>
    </source>
</evidence>
<dbReference type="Proteomes" id="UP000193144">
    <property type="component" value="Unassembled WGS sequence"/>
</dbReference>
<dbReference type="EMBL" id="MCFA01000273">
    <property type="protein sequence ID" value="ORX95669.1"/>
    <property type="molecule type" value="Genomic_DNA"/>
</dbReference>
<name>A0A1Y1YCE6_9PLEO</name>
<comment type="caution">
    <text evidence="2">The sequence shown here is derived from an EMBL/GenBank/DDBJ whole genome shotgun (WGS) entry which is preliminary data.</text>
</comment>
<sequence length="292" mass="32807">MTPTLIIPVAEHSSDDARASYETIRMNRNLQLRSQANGDGEDLKFITQVENIFAAIESRKEEIITRNNASARFSYSTYLKGWELIDIAHSKPWFKEKRILLDDTCGTWPSVIEKEREVLVLFCQGVGNLIQPSTDELFCQTWRSVPTGHCYLAATVACIMNLDIHCRFANRFKACIFNHKNCPSRLQELNHRPSSRPISIPPTGAIIVGRPHHSLYQACSPDLGQDMTRKLCIGQGSVQETRKVVAVENGIPSSSLPESKDKSEDICPTPNDDNNVRIEGRTRMGESEMNAC</sequence>
<proteinExistence type="predicted"/>